<protein>
    <recommendedName>
        <fullName evidence="2">histidine kinase</fullName>
        <ecNumber evidence="2">2.7.13.3</ecNumber>
    </recommendedName>
</protein>
<sequence>MEKSLDEIDELCNLIKSNDQIMIFLRKVCLQNIWFWEIESPESAWINDNIRSILGYQEPLKKSDWNKIINLQDLEVSNLGFAYHLKNENALFDQTVRFKNNSGHTLWYRCQGKVITEPNGNKLKAIGIFSDITEQKEQELKSKLILQDTNTGVWELDIATGRTIWSETVYAIHEIPRGFDHNMYNGIEFYHQDYRSIISKAVENCINEGISFNLECLLITAKKNLKWVKSTGSKVGNKLIGSFQDITDIKEKELKFKGIFNSTFAFIGFLNTDGILLEANDTAVKMAGVAHEDVIGKHFWDCYWWQISEETKKELQNKFKLALSGQPVEYEVDVWVAGKTPITILFSLKPIFDEYRNVVYVIPEGRPIQDIIEVRNRYKAVIEGTQAGTFEWNIQSGHVIINDKLANLLGYSLKEFQNTSLRKWSTIIHNQDFPIAQEMIIKCFKKELNFFELEIRLKHKSGKWIWLNTRGKISEWNEAGTALKMYGTFIEISKRKKAEEELLYNKNILEALYSLSPIGIALNDFETGKFIDINHKLIEPTGYSKEEFLNLSYWDVTPIEYKEFEEIALDQLNDRGYYELFEKEYIRKDGSRYPVDLQGILITDVNGKKLIWSFIRDITLEKENKNKLQEAVGNLQAVLDITQDQNKRLRNFAHIVSHNLRSHGSGISGLLEIFSDENPNLHNNELLKLVDQAAKNLMETIEDLTEVVQVNLSNKTKSEIYLKRVTQKNLDSLAAHLSLSKCKVINQVPDKLTISGIPAYIDSIILNFITNAIKYRSSERSPIIEIFTTSNDQRVFLHFKDNGLGIDLDKYKDSLFGMYKTFHHHEDSRGVGLFITKNQVESMGGTIAVESIPGEGTTFIVALPKV</sequence>
<dbReference type="CDD" id="cd00130">
    <property type="entry name" value="PAS"/>
    <property type="match status" value="4"/>
</dbReference>
<dbReference type="PANTHER" id="PTHR43304:SF1">
    <property type="entry name" value="PAC DOMAIN-CONTAINING PROTEIN"/>
    <property type="match status" value="1"/>
</dbReference>
<dbReference type="InterPro" id="IPR000014">
    <property type="entry name" value="PAS"/>
</dbReference>
<dbReference type="Pfam" id="PF02518">
    <property type="entry name" value="HATPase_c"/>
    <property type="match status" value="1"/>
</dbReference>
<dbReference type="Gene3D" id="3.30.565.10">
    <property type="entry name" value="Histidine kinase-like ATPase, C-terminal domain"/>
    <property type="match status" value="1"/>
</dbReference>
<dbReference type="Gene3D" id="1.10.287.130">
    <property type="match status" value="1"/>
</dbReference>
<accession>A0ABS9UUL5</accession>
<evidence type="ECO:0000259" key="8">
    <source>
        <dbReference type="PROSITE" id="PS50113"/>
    </source>
</evidence>
<comment type="caution">
    <text evidence="9">The sequence shown here is derived from an EMBL/GenBank/DDBJ whole genome shotgun (WGS) entry which is preliminary data.</text>
</comment>
<feature type="domain" description="PAC" evidence="8">
    <location>
        <begin position="92"/>
        <end position="144"/>
    </location>
</feature>
<dbReference type="SUPFAM" id="SSF55874">
    <property type="entry name" value="ATPase domain of HSP90 chaperone/DNA topoisomerase II/histidine kinase"/>
    <property type="match status" value="1"/>
</dbReference>
<dbReference type="SMART" id="SM00086">
    <property type="entry name" value="PAC"/>
    <property type="match status" value="5"/>
</dbReference>
<dbReference type="PROSITE" id="PS50112">
    <property type="entry name" value="PAS"/>
    <property type="match status" value="2"/>
</dbReference>
<dbReference type="Pfam" id="PF08447">
    <property type="entry name" value="PAS_3"/>
    <property type="match status" value="2"/>
</dbReference>
<evidence type="ECO:0000256" key="2">
    <source>
        <dbReference type="ARBA" id="ARBA00012438"/>
    </source>
</evidence>
<proteinExistence type="predicted"/>
<evidence type="ECO:0000256" key="5">
    <source>
        <dbReference type="ARBA" id="ARBA00022777"/>
    </source>
</evidence>
<comment type="catalytic activity">
    <reaction evidence="1">
        <text>ATP + protein L-histidine = ADP + protein N-phospho-L-histidine.</text>
        <dbReference type="EC" id="2.7.13.3"/>
    </reaction>
</comment>
<keyword evidence="5" id="KW-0418">Kinase</keyword>
<dbReference type="SUPFAM" id="SSF55785">
    <property type="entry name" value="PYP-like sensor domain (PAS domain)"/>
    <property type="match status" value="5"/>
</dbReference>
<dbReference type="InterPro" id="IPR013655">
    <property type="entry name" value="PAS_fold_3"/>
</dbReference>
<dbReference type="Gene3D" id="3.30.450.20">
    <property type="entry name" value="PAS domain"/>
    <property type="match status" value="5"/>
</dbReference>
<dbReference type="InterPro" id="IPR005467">
    <property type="entry name" value="His_kinase_dom"/>
</dbReference>
<dbReference type="InterPro" id="IPR052162">
    <property type="entry name" value="Sensor_kinase/Photoreceptor"/>
</dbReference>
<dbReference type="InterPro" id="IPR003594">
    <property type="entry name" value="HATPase_dom"/>
</dbReference>
<keyword evidence="3" id="KW-0597">Phosphoprotein</keyword>
<dbReference type="PANTHER" id="PTHR43304">
    <property type="entry name" value="PHYTOCHROME-LIKE PROTEIN CPH1"/>
    <property type="match status" value="1"/>
</dbReference>
<feature type="domain" description="PAC" evidence="8">
    <location>
        <begin position="451"/>
        <end position="504"/>
    </location>
</feature>
<dbReference type="Pfam" id="PF13426">
    <property type="entry name" value="PAS_9"/>
    <property type="match status" value="2"/>
</dbReference>
<organism evidence="9 10">
    <name type="scientific">Belliella filtrata</name>
    <dbReference type="NCBI Taxonomy" id="2923435"/>
    <lineage>
        <taxon>Bacteria</taxon>
        <taxon>Pseudomonadati</taxon>
        <taxon>Bacteroidota</taxon>
        <taxon>Cytophagia</taxon>
        <taxon>Cytophagales</taxon>
        <taxon>Cyclobacteriaceae</taxon>
        <taxon>Belliella</taxon>
    </lineage>
</organism>
<dbReference type="PRINTS" id="PR00344">
    <property type="entry name" value="BCTRLSENSOR"/>
</dbReference>
<evidence type="ECO:0000313" key="10">
    <source>
        <dbReference type="Proteomes" id="UP001165489"/>
    </source>
</evidence>
<feature type="domain" description="PAS" evidence="7">
    <location>
        <begin position="374"/>
        <end position="447"/>
    </location>
</feature>
<evidence type="ECO:0000256" key="3">
    <source>
        <dbReference type="ARBA" id="ARBA00022553"/>
    </source>
</evidence>
<reference evidence="9" key="1">
    <citation type="submission" date="2022-03" db="EMBL/GenBank/DDBJ databases">
        <title>De novo assembled genomes of Belliella spp. (Cyclobacteriaceae) strains.</title>
        <authorList>
            <person name="Szabo A."/>
            <person name="Korponai K."/>
            <person name="Felfoldi T."/>
        </authorList>
    </citation>
    <scope>NUCLEOTIDE SEQUENCE</scope>
    <source>
        <strain evidence="9">DSM 111904</strain>
    </source>
</reference>
<keyword evidence="10" id="KW-1185">Reference proteome</keyword>
<evidence type="ECO:0000259" key="7">
    <source>
        <dbReference type="PROSITE" id="PS50112"/>
    </source>
</evidence>
<dbReference type="InterPro" id="IPR001610">
    <property type="entry name" value="PAC"/>
</dbReference>
<evidence type="ECO:0000256" key="4">
    <source>
        <dbReference type="ARBA" id="ARBA00022679"/>
    </source>
</evidence>
<dbReference type="PROSITE" id="PS50109">
    <property type="entry name" value="HIS_KIN"/>
    <property type="match status" value="1"/>
</dbReference>
<dbReference type="RefSeq" id="WP_241345802.1">
    <property type="nucleotide sequence ID" value="NZ_JAKZGP010000001.1"/>
</dbReference>
<feature type="domain" description="Histidine kinase" evidence="6">
    <location>
        <begin position="655"/>
        <end position="866"/>
    </location>
</feature>
<dbReference type="InterPro" id="IPR004358">
    <property type="entry name" value="Sig_transdc_His_kin-like_C"/>
</dbReference>
<dbReference type="NCBIfam" id="TIGR00229">
    <property type="entry name" value="sensory_box"/>
    <property type="match status" value="4"/>
</dbReference>
<keyword evidence="4" id="KW-0808">Transferase</keyword>
<feature type="domain" description="PAC" evidence="8">
    <location>
        <begin position="579"/>
        <end position="630"/>
    </location>
</feature>
<dbReference type="InterPro" id="IPR035965">
    <property type="entry name" value="PAS-like_dom_sf"/>
</dbReference>
<dbReference type="SMART" id="SM00387">
    <property type="entry name" value="HATPase_c"/>
    <property type="match status" value="1"/>
</dbReference>
<dbReference type="InterPro" id="IPR003661">
    <property type="entry name" value="HisK_dim/P_dom"/>
</dbReference>
<dbReference type="InterPro" id="IPR036890">
    <property type="entry name" value="HATPase_C_sf"/>
</dbReference>
<feature type="domain" description="PAS" evidence="7">
    <location>
        <begin position="252"/>
        <end position="326"/>
    </location>
</feature>
<dbReference type="EC" id="2.7.13.3" evidence="2"/>
<evidence type="ECO:0000313" key="9">
    <source>
        <dbReference type="EMBL" id="MCH7407861.1"/>
    </source>
</evidence>
<gene>
    <name evidence="9" type="ORF">MM239_00510</name>
</gene>
<evidence type="ECO:0000256" key="1">
    <source>
        <dbReference type="ARBA" id="ARBA00000085"/>
    </source>
</evidence>
<name>A0ABS9UUL5_9BACT</name>
<dbReference type="CDD" id="cd00082">
    <property type="entry name" value="HisKA"/>
    <property type="match status" value="1"/>
</dbReference>
<dbReference type="InterPro" id="IPR000700">
    <property type="entry name" value="PAS-assoc_C"/>
</dbReference>
<dbReference type="SMART" id="SM00091">
    <property type="entry name" value="PAS"/>
    <property type="match status" value="4"/>
</dbReference>
<dbReference type="EMBL" id="JAKZGP010000001">
    <property type="protein sequence ID" value="MCH7407861.1"/>
    <property type="molecule type" value="Genomic_DNA"/>
</dbReference>
<dbReference type="Proteomes" id="UP001165489">
    <property type="component" value="Unassembled WGS sequence"/>
</dbReference>
<dbReference type="PROSITE" id="PS50113">
    <property type="entry name" value="PAC"/>
    <property type="match status" value="3"/>
</dbReference>
<evidence type="ECO:0000259" key="6">
    <source>
        <dbReference type="PROSITE" id="PS50109"/>
    </source>
</evidence>